<name>A0A5C6LUY0_9BACT</name>
<protein>
    <submittedName>
        <fullName evidence="1">DUF3347 domain-containing protein</fullName>
    </submittedName>
</protein>
<dbReference type="OrthoDB" id="5513217at2"/>
<keyword evidence="2" id="KW-1185">Reference proteome</keyword>
<dbReference type="AlphaFoldDB" id="A0A5C6LUY0"/>
<accession>A0A5C6LUY0</accession>
<dbReference type="Proteomes" id="UP000318815">
    <property type="component" value="Unassembled WGS sequence"/>
</dbReference>
<sequence length="187" mass="20581">MRSAIFLVIIAFFACNESVKKSPAGDAAQEHLKAPYAAQFYDSLKVTMDAYYDLTDGFSQGNATYVNKWSAILKQHVDSLPLQALQMDAVKLEAIRSTTGSISADLAGVLGEQDMEEKRAGFGMVSDMLYDIIQATGLKGNTIYRQYCPMAFNDRGAYWMSKSSKLQNPFFGNGMLGCVEVTDSLSY</sequence>
<proteinExistence type="predicted"/>
<reference evidence="1 2" key="1">
    <citation type="submission" date="2019-08" db="EMBL/GenBank/DDBJ databases">
        <title>Whole genome sequencing of chitin degrading bacteria Chitinophaga pinensis YS16.</title>
        <authorList>
            <person name="Singh R.P."/>
            <person name="Manchanda G."/>
            <person name="Maurya I.K."/>
            <person name="Joshi N.K."/>
            <person name="Srivastava A.K."/>
        </authorList>
    </citation>
    <scope>NUCLEOTIDE SEQUENCE [LARGE SCALE GENOMIC DNA]</scope>
    <source>
        <strain evidence="1 2">YS-16</strain>
    </source>
</reference>
<evidence type="ECO:0000313" key="2">
    <source>
        <dbReference type="Proteomes" id="UP000318815"/>
    </source>
</evidence>
<evidence type="ECO:0000313" key="1">
    <source>
        <dbReference type="EMBL" id="TWW00378.1"/>
    </source>
</evidence>
<gene>
    <name evidence="1" type="ORF">FEF09_11910</name>
</gene>
<organism evidence="1 2">
    <name type="scientific">Chitinophaga pinensis</name>
    <dbReference type="NCBI Taxonomy" id="79329"/>
    <lineage>
        <taxon>Bacteria</taxon>
        <taxon>Pseudomonadati</taxon>
        <taxon>Bacteroidota</taxon>
        <taxon>Chitinophagia</taxon>
        <taxon>Chitinophagales</taxon>
        <taxon>Chitinophagaceae</taxon>
        <taxon>Chitinophaga</taxon>
    </lineage>
</organism>
<dbReference type="EMBL" id="VOHS01000009">
    <property type="protein sequence ID" value="TWW00378.1"/>
    <property type="molecule type" value="Genomic_DNA"/>
</dbReference>
<comment type="caution">
    <text evidence="1">The sequence shown here is derived from an EMBL/GenBank/DDBJ whole genome shotgun (WGS) entry which is preliminary data.</text>
</comment>
<dbReference type="RefSeq" id="WP_146305318.1">
    <property type="nucleotide sequence ID" value="NZ_VOHS01000009.1"/>
</dbReference>